<dbReference type="Proteomes" id="UP000321261">
    <property type="component" value="Unassembled WGS sequence"/>
</dbReference>
<accession>A0A561SIN0</accession>
<dbReference type="EMBL" id="VIWU01000001">
    <property type="protein sequence ID" value="TWF74723.1"/>
    <property type="molecule type" value="Genomic_DNA"/>
</dbReference>
<dbReference type="AlphaFoldDB" id="A0A561SIN0"/>
<name>A0A561SIN0_9PSEU</name>
<protein>
    <submittedName>
        <fullName evidence="1">Uncharacterized protein</fullName>
    </submittedName>
</protein>
<proteinExistence type="predicted"/>
<gene>
    <name evidence="1" type="ORF">FHX44_11605</name>
</gene>
<comment type="caution">
    <text evidence="1">The sequence shown here is derived from an EMBL/GenBank/DDBJ whole genome shotgun (WGS) entry which is preliminary data.</text>
</comment>
<evidence type="ECO:0000313" key="1">
    <source>
        <dbReference type="EMBL" id="TWF74723.1"/>
    </source>
</evidence>
<organism evidence="1 2">
    <name type="scientific">Pseudonocardia hierapolitana</name>
    <dbReference type="NCBI Taxonomy" id="1128676"/>
    <lineage>
        <taxon>Bacteria</taxon>
        <taxon>Bacillati</taxon>
        <taxon>Actinomycetota</taxon>
        <taxon>Actinomycetes</taxon>
        <taxon>Pseudonocardiales</taxon>
        <taxon>Pseudonocardiaceae</taxon>
        <taxon>Pseudonocardia</taxon>
    </lineage>
</organism>
<dbReference type="RefSeq" id="WP_147254049.1">
    <property type="nucleotide sequence ID" value="NZ_VIWU01000001.1"/>
</dbReference>
<sequence length="141" mass="15193">MQLDLGPGGPVLDGVPVPDPAALEAVLGPPSRTEAVGRAIPGAEDRSTPERVSVWDEVGLIAAPGLLSVAVGDNLLDEPIWPRHRFPGPVQAGGVPLDPETMAVDPLREQRRTRALEDGDLTVITDWRGRPTKFVWTRREL</sequence>
<evidence type="ECO:0000313" key="2">
    <source>
        <dbReference type="Proteomes" id="UP000321261"/>
    </source>
</evidence>
<reference evidence="1 2" key="1">
    <citation type="submission" date="2019-06" db="EMBL/GenBank/DDBJ databases">
        <title>Sequencing the genomes of 1000 actinobacteria strains.</title>
        <authorList>
            <person name="Klenk H.-P."/>
        </authorList>
    </citation>
    <scope>NUCLEOTIDE SEQUENCE [LARGE SCALE GENOMIC DNA]</scope>
    <source>
        <strain evidence="1 2">DSM 45671</strain>
    </source>
</reference>
<keyword evidence="2" id="KW-1185">Reference proteome</keyword>